<dbReference type="PATRIC" id="fig|1389415.4.peg.4660"/>
<sequence length="39" mass="4750">MKYQQNRLEIHIIEDFKLLGIELDLKKQKDIAFNKKIFS</sequence>
<accession>U7QS67</accession>
<keyword evidence="2" id="KW-1185">Reference proteome</keyword>
<dbReference type="Proteomes" id="UP000017133">
    <property type="component" value="Unassembled WGS sequence"/>
</dbReference>
<protein>
    <submittedName>
        <fullName evidence="1">Uncharacterized protein</fullName>
    </submittedName>
</protein>
<organism evidence="1 2">
    <name type="scientific">Photorhabdus temperata J3</name>
    <dbReference type="NCBI Taxonomy" id="1389415"/>
    <lineage>
        <taxon>Bacteria</taxon>
        <taxon>Pseudomonadati</taxon>
        <taxon>Pseudomonadota</taxon>
        <taxon>Gammaproteobacteria</taxon>
        <taxon>Enterobacterales</taxon>
        <taxon>Morganellaceae</taxon>
        <taxon>Photorhabdus</taxon>
    </lineage>
</organism>
<name>U7QS67_PHOTE</name>
<evidence type="ECO:0000313" key="2">
    <source>
        <dbReference type="Proteomes" id="UP000017133"/>
    </source>
</evidence>
<gene>
    <name evidence="1" type="ORF">O185_23315</name>
</gene>
<reference evidence="1 2" key="1">
    <citation type="submission" date="2013-10" db="EMBL/GenBank/DDBJ databases">
        <title>Whole Genome Shotgun Sequence of Photorhabdus temperata J3.</title>
        <authorList>
            <person name="Park G.-S."/>
            <person name="Hong S.-J."/>
            <person name="Shin J.-H."/>
        </authorList>
    </citation>
    <scope>NUCLEOTIDE SEQUENCE [LARGE SCALE GENOMIC DNA]</scope>
    <source>
        <strain evidence="1 2">J3</strain>
    </source>
</reference>
<comment type="caution">
    <text evidence="1">The sequence shown here is derived from an EMBL/GenBank/DDBJ whole genome shotgun (WGS) entry which is preliminary data.</text>
</comment>
<evidence type="ECO:0000313" key="1">
    <source>
        <dbReference type="EMBL" id="ERT10713.1"/>
    </source>
</evidence>
<dbReference type="AlphaFoldDB" id="U7QS67"/>
<proteinExistence type="predicted"/>
<dbReference type="EMBL" id="AXDT01000276">
    <property type="protein sequence ID" value="ERT10713.1"/>
    <property type="molecule type" value="Genomic_DNA"/>
</dbReference>